<dbReference type="EMBL" id="SOIZ01000341">
    <property type="protein sequence ID" value="TET59728.1"/>
    <property type="molecule type" value="Genomic_DNA"/>
</dbReference>
<dbReference type="GO" id="GO:0046872">
    <property type="term" value="F:metal ion binding"/>
    <property type="evidence" value="ECO:0007669"/>
    <property type="project" value="UniProtKB-KW"/>
</dbReference>
<sequence length="158" mass="17673">MNKNVNKGVNKELLKELVEKYKNESGSLIPILQEIQESFGYLPEEALIFVSDEMDIPLGRIWGVVTFYGQFYLSPRGRNIIRLCRGTACHVRGAKFVLRSVEQALGIKEGETSDDFKFSLETVACLGACAMGPVMVVNLTYFGKMSPRRVETILGQCD</sequence>
<dbReference type="Pfam" id="PF01257">
    <property type="entry name" value="2Fe-2S_thioredx"/>
    <property type="match status" value="1"/>
</dbReference>
<name>A0A523VYA3_UNCAE</name>
<evidence type="ECO:0000256" key="3">
    <source>
        <dbReference type="ARBA" id="ARBA00022723"/>
    </source>
</evidence>
<dbReference type="EC" id="1.6.5.11" evidence="8"/>
<evidence type="ECO:0000256" key="2">
    <source>
        <dbReference type="ARBA" id="ARBA00022714"/>
    </source>
</evidence>
<feature type="binding site" evidence="7">
    <location>
        <position position="129"/>
    </location>
    <ligand>
        <name>[2Fe-2S] cluster</name>
        <dbReference type="ChEBI" id="CHEBI:190135"/>
    </ligand>
</feature>
<proteinExistence type="inferred from homology"/>
<evidence type="ECO:0000256" key="7">
    <source>
        <dbReference type="PIRSR" id="PIRSR000216-1"/>
    </source>
</evidence>
<feature type="binding site" evidence="7">
    <location>
        <position position="84"/>
    </location>
    <ligand>
        <name>[2Fe-2S] cluster</name>
        <dbReference type="ChEBI" id="CHEBI:190135"/>
    </ligand>
</feature>
<evidence type="ECO:0000256" key="6">
    <source>
        <dbReference type="ARBA" id="ARBA00034078"/>
    </source>
</evidence>
<evidence type="ECO:0000256" key="5">
    <source>
        <dbReference type="ARBA" id="ARBA00023014"/>
    </source>
</evidence>
<comment type="similarity">
    <text evidence="1">Belongs to the complex I 24 kDa subunit family.</text>
</comment>
<feature type="binding site" evidence="7">
    <location>
        <position position="125"/>
    </location>
    <ligand>
        <name>[2Fe-2S] cluster</name>
        <dbReference type="ChEBI" id="CHEBI:190135"/>
    </ligand>
</feature>
<dbReference type="InterPro" id="IPR036249">
    <property type="entry name" value="Thioredoxin-like_sf"/>
</dbReference>
<feature type="binding site" evidence="7">
    <location>
        <position position="89"/>
    </location>
    <ligand>
        <name>[2Fe-2S] cluster</name>
        <dbReference type="ChEBI" id="CHEBI:190135"/>
    </ligand>
</feature>
<keyword evidence="8" id="KW-0560">Oxidoreductase</keyword>
<evidence type="ECO:0000313" key="9">
    <source>
        <dbReference type="Proteomes" id="UP000319130"/>
    </source>
</evidence>
<dbReference type="GO" id="GO:0016491">
    <property type="term" value="F:oxidoreductase activity"/>
    <property type="evidence" value="ECO:0007669"/>
    <property type="project" value="UniProtKB-KW"/>
</dbReference>
<evidence type="ECO:0000256" key="1">
    <source>
        <dbReference type="ARBA" id="ARBA00010643"/>
    </source>
</evidence>
<dbReference type="InterPro" id="IPR002023">
    <property type="entry name" value="NuoE-like"/>
</dbReference>
<keyword evidence="2 7" id="KW-0001">2Fe-2S</keyword>
<evidence type="ECO:0000313" key="8">
    <source>
        <dbReference type="EMBL" id="TET59728.1"/>
    </source>
</evidence>
<dbReference type="PANTHER" id="PTHR43342:SF1">
    <property type="entry name" value="BIFURCATING [FEFE] HYDROGENASE GAMMA SUBUNIT"/>
    <property type="match status" value="1"/>
</dbReference>
<dbReference type="Gene3D" id="1.10.10.1590">
    <property type="entry name" value="NADH-quinone oxidoreductase subunit E"/>
    <property type="match status" value="1"/>
</dbReference>
<keyword evidence="3 7" id="KW-0479">Metal-binding</keyword>
<dbReference type="PANTHER" id="PTHR43342">
    <property type="entry name" value="NADH-QUINONE OXIDOREDUCTASE, E SUBUNIT"/>
    <property type="match status" value="1"/>
</dbReference>
<comment type="caution">
    <text evidence="8">The sequence shown here is derived from an EMBL/GenBank/DDBJ whole genome shotgun (WGS) entry which is preliminary data.</text>
</comment>
<dbReference type="SUPFAM" id="SSF52833">
    <property type="entry name" value="Thioredoxin-like"/>
    <property type="match status" value="1"/>
</dbReference>
<dbReference type="PROSITE" id="PS01099">
    <property type="entry name" value="COMPLEX1_24K"/>
    <property type="match status" value="1"/>
</dbReference>
<dbReference type="AlphaFoldDB" id="A0A523VYA3"/>
<protein>
    <submittedName>
        <fullName evidence="8">NADH-quinone oxidoreductase subunit NuoE</fullName>
        <ecNumber evidence="8">1.6.5.11</ecNumber>
    </submittedName>
</protein>
<comment type="cofactor">
    <cofactor evidence="6">
        <name>[2Fe-2S] cluster</name>
        <dbReference type="ChEBI" id="CHEBI:190135"/>
    </cofactor>
</comment>
<dbReference type="PIRSF" id="PIRSF000216">
    <property type="entry name" value="NADH_DH_24kDa"/>
    <property type="match status" value="1"/>
</dbReference>
<dbReference type="NCBIfam" id="NF005722">
    <property type="entry name" value="PRK07539.1-2"/>
    <property type="match status" value="1"/>
</dbReference>
<dbReference type="CDD" id="cd03064">
    <property type="entry name" value="TRX_Fd_NuoE"/>
    <property type="match status" value="1"/>
</dbReference>
<evidence type="ECO:0000256" key="4">
    <source>
        <dbReference type="ARBA" id="ARBA00023004"/>
    </source>
</evidence>
<dbReference type="Proteomes" id="UP000319130">
    <property type="component" value="Unassembled WGS sequence"/>
</dbReference>
<comment type="cofactor">
    <cofactor evidence="7">
        <name>[2Fe-2S] cluster</name>
        <dbReference type="ChEBI" id="CHEBI:190135"/>
    </cofactor>
    <text evidence="7">Binds 1 [2Fe-2S] cluster.</text>
</comment>
<reference evidence="8 9" key="1">
    <citation type="submission" date="2019-03" db="EMBL/GenBank/DDBJ databases">
        <title>Metabolic potential of uncultured bacteria and archaea associated with petroleum seepage in deep-sea sediments.</title>
        <authorList>
            <person name="Dong X."/>
            <person name="Hubert C."/>
        </authorList>
    </citation>
    <scope>NUCLEOTIDE SEQUENCE [LARGE SCALE GENOMIC DNA]</scope>
    <source>
        <strain evidence="8">E29_bin52</strain>
    </source>
</reference>
<keyword evidence="5 7" id="KW-0411">Iron-sulfur</keyword>
<dbReference type="GO" id="GO:0051537">
    <property type="term" value="F:2 iron, 2 sulfur cluster binding"/>
    <property type="evidence" value="ECO:0007669"/>
    <property type="project" value="UniProtKB-KW"/>
</dbReference>
<dbReference type="InterPro" id="IPR042128">
    <property type="entry name" value="NuoE_dom"/>
</dbReference>
<dbReference type="InterPro" id="IPR028431">
    <property type="entry name" value="NADP_DH_HndA-like"/>
</dbReference>
<dbReference type="Gene3D" id="3.40.30.10">
    <property type="entry name" value="Glutaredoxin"/>
    <property type="match status" value="1"/>
</dbReference>
<accession>A0A523VYA3</accession>
<gene>
    <name evidence="8" type="primary">nuoE</name>
    <name evidence="8" type="ORF">E3J48_07500</name>
</gene>
<keyword evidence="4 7" id="KW-0408">Iron</keyword>
<organism evidence="8 9">
    <name type="scientific">Aerophobetes bacterium</name>
    <dbReference type="NCBI Taxonomy" id="2030807"/>
    <lineage>
        <taxon>Bacteria</taxon>
        <taxon>Candidatus Aerophobota</taxon>
    </lineage>
</organism>
<dbReference type="InterPro" id="IPR041921">
    <property type="entry name" value="NuoE_N"/>
</dbReference>